<dbReference type="AlphaFoldDB" id="A0A1G6TD78"/>
<evidence type="ECO:0000256" key="3">
    <source>
        <dbReference type="ARBA" id="ARBA00023110"/>
    </source>
</evidence>
<keyword evidence="10" id="KW-1185">Reference proteome</keyword>
<reference evidence="9 10" key="1">
    <citation type="submission" date="2016-09" db="EMBL/GenBank/DDBJ databases">
        <authorList>
            <person name="Capua I."/>
            <person name="De Benedictis P."/>
            <person name="Joannis T."/>
            <person name="Lombin L.H."/>
            <person name="Cattoli G."/>
        </authorList>
    </citation>
    <scope>NUCLEOTIDE SEQUENCE [LARGE SCALE GENOMIC DNA]</scope>
    <source>
        <strain evidence="9 10">ISLP-3</strain>
    </source>
</reference>
<name>A0A1G6TD78_9MICO</name>
<evidence type="ECO:0000256" key="5">
    <source>
        <dbReference type="PROSITE-ProRule" id="PRU00277"/>
    </source>
</evidence>
<dbReference type="Pfam" id="PF00254">
    <property type="entry name" value="FKBP_C"/>
    <property type="match status" value="1"/>
</dbReference>
<comment type="similarity">
    <text evidence="2 6">Belongs to the FKBP-type PPIase family.</text>
</comment>
<dbReference type="STRING" id="1814289.SAMN05216410_3085"/>
<keyword evidence="4 5" id="KW-0413">Isomerase</keyword>
<accession>A0A1G6TD78</accession>
<evidence type="ECO:0000256" key="7">
    <source>
        <dbReference type="SAM" id="SignalP"/>
    </source>
</evidence>
<dbReference type="InterPro" id="IPR001179">
    <property type="entry name" value="PPIase_FKBP_dom"/>
</dbReference>
<dbReference type="SUPFAM" id="SSF54534">
    <property type="entry name" value="FKBP-like"/>
    <property type="match status" value="1"/>
</dbReference>
<dbReference type="EC" id="5.2.1.8" evidence="6"/>
<gene>
    <name evidence="9" type="ORF">SAMN05216410_3085</name>
</gene>
<evidence type="ECO:0000256" key="6">
    <source>
        <dbReference type="RuleBase" id="RU003915"/>
    </source>
</evidence>
<evidence type="ECO:0000256" key="2">
    <source>
        <dbReference type="ARBA" id="ARBA00006577"/>
    </source>
</evidence>
<dbReference type="InterPro" id="IPR046357">
    <property type="entry name" value="PPIase_dom_sf"/>
</dbReference>
<keyword evidence="3 5" id="KW-0697">Rotamase</keyword>
<evidence type="ECO:0000256" key="1">
    <source>
        <dbReference type="ARBA" id="ARBA00000971"/>
    </source>
</evidence>
<dbReference type="Proteomes" id="UP000199039">
    <property type="component" value="Unassembled WGS sequence"/>
</dbReference>
<dbReference type="GO" id="GO:0003755">
    <property type="term" value="F:peptidyl-prolyl cis-trans isomerase activity"/>
    <property type="evidence" value="ECO:0007669"/>
    <property type="project" value="UniProtKB-UniRule"/>
</dbReference>
<dbReference type="PANTHER" id="PTHR43811:SF19">
    <property type="entry name" value="39 KDA FK506-BINDING NUCLEAR PROTEIN"/>
    <property type="match status" value="1"/>
</dbReference>
<dbReference type="PROSITE" id="PS51257">
    <property type="entry name" value="PROKAR_LIPOPROTEIN"/>
    <property type="match status" value="1"/>
</dbReference>
<feature type="domain" description="PPIase FKBP-type" evidence="8">
    <location>
        <begin position="209"/>
        <end position="296"/>
    </location>
</feature>
<evidence type="ECO:0000313" key="9">
    <source>
        <dbReference type="EMBL" id="SDD27021.1"/>
    </source>
</evidence>
<sequence>MRLRKPRALAVTCCAVVGLLTATAACGPSPDDAPTSEATAAVVSITGTAAEAPELNYPVPLTLDAPITEVVWEGDGDEVVEGEPVLLRVYSENGTDGTAARNDFLSVPVPYLLTEEAIGSDLFDVLSGHRVGARILHAVETDGVPIVTSIDILPTRAVGDLSAPEAGMPVVAHDGVGAPTVTIPSDQPAPTAPVVRQVVRGTGEQVPSGSKVVIQFVVVKWSTGEVYDTTWGEGRLPKTVTVGADQLIEGFDEGLVDLPVGSQVMLVVPPGLGFGPSGNDLSAETLVYVVDILAVSPAAPTG</sequence>
<comment type="catalytic activity">
    <reaction evidence="1 5 6">
        <text>[protein]-peptidylproline (omega=180) = [protein]-peptidylproline (omega=0)</text>
        <dbReference type="Rhea" id="RHEA:16237"/>
        <dbReference type="Rhea" id="RHEA-COMP:10747"/>
        <dbReference type="Rhea" id="RHEA-COMP:10748"/>
        <dbReference type="ChEBI" id="CHEBI:83833"/>
        <dbReference type="ChEBI" id="CHEBI:83834"/>
        <dbReference type="EC" id="5.2.1.8"/>
    </reaction>
</comment>
<dbReference type="Gene3D" id="3.10.50.40">
    <property type="match status" value="1"/>
</dbReference>
<organism evidence="9 10">
    <name type="scientific">Sanguibacter gelidistatuariae</name>
    <dbReference type="NCBI Taxonomy" id="1814289"/>
    <lineage>
        <taxon>Bacteria</taxon>
        <taxon>Bacillati</taxon>
        <taxon>Actinomycetota</taxon>
        <taxon>Actinomycetes</taxon>
        <taxon>Micrococcales</taxon>
        <taxon>Sanguibacteraceae</taxon>
        <taxon>Sanguibacter</taxon>
    </lineage>
</organism>
<evidence type="ECO:0000256" key="4">
    <source>
        <dbReference type="ARBA" id="ARBA00023235"/>
    </source>
</evidence>
<feature type="signal peptide" evidence="7">
    <location>
        <begin position="1"/>
        <end position="24"/>
    </location>
</feature>
<feature type="chain" id="PRO_5011534501" description="Peptidyl-prolyl cis-trans isomerase" evidence="7">
    <location>
        <begin position="25"/>
        <end position="302"/>
    </location>
</feature>
<dbReference type="EMBL" id="FMYH01000006">
    <property type="protein sequence ID" value="SDD27021.1"/>
    <property type="molecule type" value="Genomic_DNA"/>
</dbReference>
<proteinExistence type="inferred from homology"/>
<dbReference type="PROSITE" id="PS50059">
    <property type="entry name" value="FKBP_PPIASE"/>
    <property type="match status" value="1"/>
</dbReference>
<dbReference type="PANTHER" id="PTHR43811">
    <property type="entry name" value="FKBP-TYPE PEPTIDYL-PROLYL CIS-TRANS ISOMERASE FKPA"/>
    <property type="match status" value="1"/>
</dbReference>
<protein>
    <recommendedName>
        <fullName evidence="6">Peptidyl-prolyl cis-trans isomerase</fullName>
        <ecNumber evidence="6">5.2.1.8</ecNumber>
    </recommendedName>
</protein>
<evidence type="ECO:0000313" key="10">
    <source>
        <dbReference type="Proteomes" id="UP000199039"/>
    </source>
</evidence>
<evidence type="ECO:0000259" key="8">
    <source>
        <dbReference type="PROSITE" id="PS50059"/>
    </source>
</evidence>
<keyword evidence="7" id="KW-0732">Signal</keyword>